<name>A0A8I2YPL9_9AGAM</name>
<protein>
    <submittedName>
        <fullName evidence="3">Alpha/Beta hydrolase protein</fullName>
    </submittedName>
</protein>
<dbReference type="InterPro" id="IPR029058">
    <property type="entry name" value="AB_hydrolase_fold"/>
</dbReference>
<keyword evidence="1" id="KW-0472">Membrane</keyword>
<feature type="transmembrane region" description="Helical" evidence="1">
    <location>
        <begin position="44"/>
        <end position="67"/>
    </location>
</feature>
<evidence type="ECO:0000256" key="1">
    <source>
        <dbReference type="SAM" id="Phobius"/>
    </source>
</evidence>
<reference evidence="3" key="1">
    <citation type="submission" date="2021-03" db="EMBL/GenBank/DDBJ databases">
        <title>Evolutionary innovations through gain and loss of genes in the ectomycorrhizal Boletales.</title>
        <authorList>
            <person name="Wu G."/>
            <person name="Miyauchi S."/>
            <person name="Morin E."/>
            <person name="Yang Z.-L."/>
            <person name="Xu J."/>
            <person name="Martin F.M."/>
        </authorList>
    </citation>
    <scope>NUCLEOTIDE SEQUENCE</scope>
    <source>
        <strain evidence="3">BR01</strain>
    </source>
</reference>
<feature type="domain" description="AB hydrolase-1" evidence="2">
    <location>
        <begin position="20"/>
        <end position="264"/>
    </location>
</feature>
<dbReference type="EMBL" id="JAGFBS010000016">
    <property type="protein sequence ID" value="KAG6374863.1"/>
    <property type="molecule type" value="Genomic_DNA"/>
</dbReference>
<dbReference type="Proteomes" id="UP000683000">
    <property type="component" value="Unassembled WGS sequence"/>
</dbReference>
<dbReference type="Pfam" id="PF12697">
    <property type="entry name" value="Abhydrolase_6"/>
    <property type="match status" value="1"/>
</dbReference>
<dbReference type="PANTHER" id="PTHR43194">
    <property type="entry name" value="HYDROLASE ALPHA/BETA FOLD FAMILY"/>
    <property type="match status" value="1"/>
</dbReference>
<proteinExistence type="predicted"/>
<keyword evidence="1" id="KW-1133">Transmembrane helix</keyword>
<keyword evidence="1" id="KW-0812">Transmembrane</keyword>
<dbReference type="GO" id="GO:0016787">
    <property type="term" value="F:hydrolase activity"/>
    <property type="evidence" value="ECO:0007669"/>
    <property type="project" value="UniProtKB-KW"/>
</dbReference>
<organism evidence="3 4">
    <name type="scientific">Boletus reticuloceps</name>
    <dbReference type="NCBI Taxonomy" id="495285"/>
    <lineage>
        <taxon>Eukaryota</taxon>
        <taxon>Fungi</taxon>
        <taxon>Dikarya</taxon>
        <taxon>Basidiomycota</taxon>
        <taxon>Agaricomycotina</taxon>
        <taxon>Agaricomycetes</taxon>
        <taxon>Agaricomycetidae</taxon>
        <taxon>Boletales</taxon>
        <taxon>Boletineae</taxon>
        <taxon>Boletaceae</taxon>
        <taxon>Boletoideae</taxon>
        <taxon>Boletus</taxon>
    </lineage>
</organism>
<gene>
    <name evidence="3" type="ORF">JVT61DRAFT_3592</name>
</gene>
<dbReference type="Gene3D" id="3.40.50.1820">
    <property type="entry name" value="alpha/beta hydrolase"/>
    <property type="match status" value="1"/>
</dbReference>
<dbReference type="SUPFAM" id="SSF53474">
    <property type="entry name" value="alpha/beta-Hydrolases"/>
    <property type="match status" value="1"/>
</dbReference>
<evidence type="ECO:0000313" key="3">
    <source>
        <dbReference type="EMBL" id="KAG6374863.1"/>
    </source>
</evidence>
<sequence length="280" mass="30738">MTPVPSATQWGSPAASKRAFLIHGNTCSSHTWETVAQSLAKAGWIMFFGIFSDMISSVILPGFLVTAPNMLGHGNRSTGDFHLQTFAQDLYSTYFTNGFTYDVIIGHSLGGTVALALLPMLPTPWGHKTAVILVDPGIEFSDEVLDEFEKRLGAEIQHVPSVEAYVADHPTWTRQDAVSRVVGLHMAQSELPKRIFEHIKPFVYTHLFSAIPQHVEMTVLVADPALSSVCPPELVPAHPQIRKVITVKGSSHWVQRDNPGAIVKAAIDEVERLERVAVQL</sequence>
<dbReference type="InterPro" id="IPR000073">
    <property type="entry name" value="AB_hydrolase_1"/>
</dbReference>
<evidence type="ECO:0000259" key="2">
    <source>
        <dbReference type="Pfam" id="PF12697"/>
    </source>
</evidence>
<accession>A0A8I2YPL9</accession>
<dbReference type="InterPro" id="IPR050228">
    <property type="entry name" value="Carboxylesterase_BioH"/>
</dbReference>
<keyword evidence="4" id="KW-1185">Reference proteome</keyword>
<evidence type="ECO:0000313" key="4">
    <source>
        <dbReference type="Proteomes" id="UP000683000"/>
    </source>
</evidence>
<keyword evidence="3" id="KW-0378">Hydrolase</keyword>
<dbReference type="PANTHER" id="PTHR43194:SF2">
    <property type="entry name" value="PEROXISOMAL MEMBRANE PROTEIN LPX1"/>
    <property type="match status" value="1"/>
</dbReference>
<dbReference type="AlphaFoldDB" id="A0A8I2YPL9"/>
<dbReference type="OrthoDB" id="10249433at2759"/>
<comment type="caution">
    <text evidence="3">The sequence shown here is derived from an EMBL/GenBank/DDBJ whole genome shotgun (WGS) entry which is preliminary data.</text>
</comment>